<evidence type="ECO:0000256" key="1">
    <source>
        <dbReference type="SAM" id="MobiDB-lite"/>
    </source>
</evidence>
<evidence type="ECO:0000313" key="2">
    <source>
        <dbReference type="EMBL" id="JAI07605.1"/>
    </source>
</evidence>
<name>A0A0E9XY63_ANGAN</name>
<reference evidence="2" key="1">
    <citation type="submission" date="2014-11" db="EMBL/GenBank/DDBJ databases">
        <authorList>
            <person name="Amaro Gonzalez C."/>
        </authorList>
    </citation>
    <scope>NUCLEOTIDE SEQUENCE</scope>
</reference>
<accession>A0A0E9XY63</accession>
<sequence length="44" mass="4761">MHGAREPASTGSTAHLQPEFTCGGSQQKQSSCCASGRYKDLRQY</sequence>
<organism evidence="2">
    <name type="scientific">Anguilla anguilla</name>
    <name type="common">European freshwater eel</name>
    <name type="synonym">Muraena anguilla</name>
    <dbReference type="NCBI Taxonomy" id="7936"/>
    <lineage>
        <taxon>Eukaryota</taxon>
        <taxon>Metazoa</taxon>
        <taxon>Chordata</taxon>
        <taxon>Craniata</taxon>
        <taxon>Vertebrata</taxon>
        <taxon>Euteleostomi</taxon>
        <taxon>Actinopterygii</taxon>
        <taxon>Neopterygii</taxon>
        <taxon>Teleostei</taxon>
        <taxon>Anguilliformes</taxon>
        <taxon>Anguillidae</taxon>
        <taxon>Anguilla</taxon>
    </lineage>
</organism>
<reference evidence="2" key="2">
    <citation type="journal article" date="2015" name="Fish Shellfish Immunol.">
        <title>Early steps in the European eel (Anguilla anguilla)-Vibrio vulnificus interaction in the gills: Role of the RtxA13 toxin.</title>
        <authorList>
            <person name="Callol A."/>
            <person name="Pajuelo D."/>
            <person name="Ebbesson L."/>
            <person name="Teles M."/>
            <person name="MacKenzie S."/>
            <person name="Amaro C."/>
        </authorList>
    </citation>
    <scope>NUCLEOTIDE SEQUENCE</scope>
</reference>
<protein>
    <submittedName>
        <fullName evidence="2">Uncharacterized protein</fullName>
    </submittedName>
</protein>
<dbReference type="AlphaFoldDB" id="A0A0E9XY63"/>
<dbReference type="EMBL" id="GBXM01000973">
    <property type="protein sequence ID" value="JAI07605.1"/>
    <property type="molecule type" value="Transcribed_RNA"/>
</dbReference>
<proteinExistence type="predicted"/>
<feature type="region of interest" description="Disordered" evidence="1">
    <location>
        <begin position="1"/>
        <end position="31"/>
    </location>
</feature>